<comment type="caution">
    <text evidence="2">The sequence shown here is derived from an EMBL/GenBank/DDBJ whole genome shotgun (WGS) entry which is preliminary data.</text>
</comment>
<dbReference type="InterPro" id="IPR006175">
    <property type="entry name" value="YjgF/YER057c/UK114"/>
</dbReference>
<evidence type="ECO:0000313" key="3">
    <source>
        <dbReference type="Proteomes" id="UP000268313"/>
    </source>
</evidence>
<dbReference type="GO" id="GO:0005829">
    <property type="term" value="C:cytosol"/>
    <property type="evidence" value="ECO:0007669"/>
    <property type="project" value="TreeGrafter"/>
</dbReference>
<dbReference type="GO" id="GO:0019239">
    <property type="term" value="F:deaminase activity"/>
    <property type="evidence" value="ECO:0007669"/>
    <property type="project" value="TreeGrafter"/>
</dbReference>
<dbReference type="Gene3D" id="3.30.1330.40">
    <property type="entry name" value="RutC-like"/>
    <property type="match status" value="1"/>
</dbReference>
<dbReference type="InterPro" id="IPR035959">
    <property type="entry name" value="RutC-like_sf"/>
</dbReference>
<organism evidence="2 3">
    <name type="scientific">Corallococcus carmarthensis</name>
    <dbReference type="NCBI Taxonomy" id="2316728"/>
    <lineage>
        <taxon>Bacteria</taxon>
        <taxon>Pseudomonadati</taxon>
        <taxon>Myxococcota</taxon>
        <taxon>Myxococcia</taxon>
        <taxon>Myxococcales</taxon>
        <taxon>Cystobacterineae</taxon>
        <taxon>Myxococcaceae</taxon>
        <taxon>Corallococcus</taxon>
    </lineage>
</organism>
<protein>
    <submittedName>
        <fullName evidence="2">RidA family protein</fullName>
    </submittedName>
</protein>
<dbReference type="PANTHER" id="PTHR11803">
    <property type="entry name" value="2-IMINOBUTANOATE/2-IMINOPROPANOATE DEAMINASE RIDA"/>
    <property type="match status" value="1"/>
</dbReference>
<dbReference type="FunFam" id="3.30.1330.40:FF:000001">
    <property type="entry name" value="L-PSP family endoribonuclease"/>
    <property type="match status" value="1"/>
</dbReference>
<evidence type="ECO:0000256" key="1">
    <source>
        <dbReference type="ARBA" id="ARBA00010552"/>
    </source>
</evidence>
<dbReference type="PANTHER" id="PTHR11803:SF39">
    <property type="entry name" value="2-IMINOBUTANOATE_2-IMINOPROPANOATE DEAMINASE"/>
    <property type="match status" value="1"/>
</dbReference>
<comment type="similarity">
    <text evidence="1">Belongs to the RutC family.</text>
</comment>
<gene>
    <name evidence="2" type="ORF">D7X32_11900</name>
</gene>
<name>A0A3A8KIT6_9BACT</name>
<accession>A0A3A8KIT6</accession>
<reference evidence="3" key="1">
    <citation type="submission" date="2018-09" db="EMBL/GenBank/DDBJ databases">
        <authorList>
            <person name="Livingstone P.G."/>
            <person name="Whitworth D.E."/>
        </authorList>
    </citation>
    <scope>NUCLEOTIDE SEQUENCE [LARGE SCALE GENOMIC DNA]</scope>
    <source>
        <strain evidence="3">CA043D</strain>
    </source>
</reference>
<dbReference type="RefSeq" id="WP_120602642.1">
    <property type="nucleotide sequence ID" value="NZ_JABFJX010000365.1"/>
</dbReference>
<dbReference type="InterPro" id="IPR006056">
    <property type="entry name" value="RidA"/>
</dbReference>
<dbReference type="AlphaFoldDB" id="A0A3A8KIT6"/>
<proteinExistence type="inferred from homology"/>
<dbReference type="SUPFAM" id="SSF55298">
    <property type="entry name" value="YjgF-like"/>
    <property type="match status" value="1"/>
</dbReference>
<dbReference type="OrthoDB" id="9808943at2"/>
<dbReference type="NCBIfam" id="TIGR00004">
    <property type="entry name" value="Rid family detoxifying hydrolase"/>
    <property type="match status" value="1"/>
</dbReference>
<dbReference type="Pfam" id="PF01042">
    <property type="entry name" value="Ribonuc_L-PSP"/>
    <property type="match status" value="1"/>
</dbReference>
<dbReference type="Proteomes" id="UP000268313">
    <property type="component" value="Unassembled WGS sequence"/>
</dbReference>
<dbReference type="CDD" id="cd00448">
    <property type="entry name" value="YjgF_YER057c_UK114_family"/>
    <property type="match status" value="1"/>
</dbReference>
<sequence>MTSAKHQPILAPGLPKPAGPYSPGMQLGQLLFISGQAARDPATGVQAEGIEAQTEQVLRNLERILVAGGSSLQHVLRCGVFLVDMQEFARMNAVYERVFAGHRPARTTVQVSALPDAGLRVEIDCIAYVP</sequence>
<dbReference type="EMBL" id="RAWE01000032">
    <property type="protein sequence ID" value="RKH04111.1"/>
    <property type="molecule type" value="Genomic_DNA"/>
</dbReference>
<keyword evidence="3" id="KW-1185">Reference proteome</keyword>
<evidence type="ECO:0000313" key="2">
    <source>
        <dbReference type="EMBL" id="RKH04111.1"/>
    </source>
</evidence>